<name>A0A0L6JP83_9FIRM</name>
<accession>A0A0L6JP83</accession>
<keyword evidence="3" id="KW-1185">Reference proteome</keyword>
<reference evidence="3" key="1">
    <citation type="submission" date="2015-07" db="EMBL/GenBank/DDBJ databases">
        <title>Near-Complete Genome Sequence of the Cellulolytic Bacterium Bacteroides (Pseudobacteroides) cellulosolvens ATCC 35603.</title>
        <authorList>
            <person name="Dassa B."/>
            <person name="Utturkar S.M."/>
            <person name="Klingeman D.M."/>
            <person name="Hurt R.A."/>
            <person name="Keller M."/>
            <person name="Xu J."/>
            <person name="Reddy Y.H.K."/>
            <person name="Borovok I."/>
            <person name="Grinberg I.R."/>
            <person name="Lamed R."/>
            <person name="Zhivin O."/>
            <person name="Bayer E.A."/>
            <person name="Brown S.D."/>
        </authorList>
    </citation>
    <scope>NUCLEOTIDE SEQUENCE [LARGE SCALE GENOMIC DNA]</scope>
    <source>
        <strain evidence="3">DSM 2933</strain>
    </source>
</reference>
<feature type="domain" description="Pyrrolo-quinoline quinone repeat" evidence="1">
    <location>
        <begin position="202"/>
        <end position="302"/>
    </location>
</feature>
<dbReference type="eggNOG" id="COG1520">
    <property type="taxonomic scope" value="Bacteria"/>
</dbReference>
<evidence type="ECO:0000313" key="3">
    <source>
        <dbReference type="Proteomes" id="UP000036923"/>
    </source>
</evidence>
<comment type="caution">
    <text evidence="2">The sequence shown here is derived from an EMBL/GenBank/DDBJ whole genome shotgun (WGS) entry which is preliminary data.</text>
</comment>
<dbReference type="PANTHER" id="PTHR34512:SF30">
    <property type="entry name" value="OUTER MEMBRANE PROTEIN ASSEMBLY FACTOR BAMB"/>
    <property type="match status" value="1"/>
</dbReference>
<organism evidence="2 3">
    <name type="scientific">Pseudobacteroides cellulosolvens ATCC 35603 = DSM 2933</name>
    <dbReference type="NCBI Taxonomy" id="398512"/>
    <lineage>
        <taxon>Bacteria</taxon>
        <taxon>Bacillati</taxon>
        <taxon>Bacillota</taxon>
        <taxon>Clostridia</taxon>
        <taxon>Eubacteriales</taxon>
        <taxon>Oscillospiraceae</taxon>
        <taxon>Pseudobacteroides</taxon>
    </lineage>
</organism>
<dbReference type="RefSeq" id="WP_036945885.1">
    <property type="nucleotide sequence ID" value="NZ_JQKC01000087.1"/>
</dbReference>
<dbReference type="STRING" id="398512.Bccel_2860"/>
<dbReference type="InterPro" id="IPR011047">
    <property type="entry name" value="Quinoprotein_ADH-like_sf"/>
</dbReference>
<dbReference type="Proteomes" id="UP000036923">
    <property type="component" value="Unassembled WGS sequence"/>
</dbReference>
<dbReference type="PANTHER" id="PTHR34512">
    <property type="entry name" value="CELL SURFACE PROTEIN"/>
    <property type="match status" value="1"/>
</dbReference>
<dbReference type="EMBL" id="LGTC01000001">
    <property type="protein sequence ID" value="KNY27589.1"/>
    <property type="molecule type" value="Genomic_DNA"/>
</dbReference>
<evidence type="ECO:0000259" key="1">
    <source>
        <dbReference type="Pfam" id="PF13360"/>
    </source>
</evidence>
<dbReference type="InterPro" id="IPR002372">
    <property type="entry name" value="PQQ_rpt_dom"/>
</dbReference>
<protein>
    <recommendedName>
        <fullName evidence="1">Pyrrolo-quinoline quinone repeat domain-containing protein</fullName>
    </recommendedName>
</protein>
<evidence type="ECO:0000313" key="2">
    <source>
        <dbReference type="EMBL" id="KNY27589.1"/>
    </source>
</evidence>
<dbReference type="InterPro" id="IPR015943">
    <property type="entry name" value="WD40/YVTN_repeat-like_dom_sf"/>
</dbReference>
<dbReference type="OrthoDB" id="105314at2"/>
<dbReference type="InterPro" id="IPR018391">
    <property type="entry name" value="PQQ_b-propeller_rpt"/>
</dbReference>
<sequence>MKKPLFNYKIKGIRQPMISDNGVVLDNKLFFAVKYDKGGFYESQLIAVDLDTGAENIILVVPHVIRNTVLFDNEYLYINSFNAILYCIDYLNLSIKWECKFGDRNPDWHIGVTDKSILAFNGELFNIDKSTGNVLWTYQHPSNHSSCHILVKEDFIYHGLSDGYFYCFDLIKQKIKWTFGENLYFKSAAFLLDTLIIVCATNGVVYVLESSSGREITNFDTGGAIYREPIIKDNKIFIGNDFGMVYCLEFVTEKSKINKIWEYKASDTISSRVVILNSFVYLSSEDNYFYKLDMTSGDEIFKEKVVSYARDILFTGDKMILLSDKGQVDCYSAV</sequence>
<dbReference type="SUPFAM" id="SSF50998">
    <property type="entry name" value="Quinoprotein alcohol dehydrogenase-like"/>
    <property type="match status" value="1"/>
</dbReference>
<dbReference type="AlphaFoldDB" id="A0A0L6JP83"/>
<dbReference type="Pfam" id="PF13360">
    <property type="entry name" value="PQQ_2"/>
    <property type="match status" value="1"/>
</dbReference>
<gene>
    <name evidence="2" type="ORF">Bccel_2860</name>
</gene>
<proteinExistence type="predicted"/>
<dbReference type="SMART" id="SM00564">
    <property type="entry name" value="PQQ"/>
    <property type="match status" value="5"/>
</dbReference>
<dbReference type="Gene3D" id="2.130.10.10">
    <property type="entry name" value="YVTN repeat-like/Quinoprotein amine dehydrogenase"/>
    <property type="match status" value="2"/>
</dbReference>